<dbReference type="AlphaFoldDB" id="A0A8D4BQB6"/>
<evidence type="ECO:0000313" key="2">
    <source>
        <dbReference type="Proteomes" id="UP000001283"/>
    </source>
</evidence>
<name>A0A8D4BQB6_PRIMW</name>
<sequence length="473" mass="52869">MAKYQLTLANRSIEWGTQFDINPLVGQFAEKSIKPHEENGSFDWDLPSGVYQAKDIVRELNILLEAIMVQLGEAADSKALLDNIEANLAISGRESVLPLGQLSLNDTSGIELTKQAKSIGKTLTRWASEFNSQQLALKEYGKAVLNSLNFRSHCDNHPWTPKVANLLLGSAGSPTVMQLFNEYLHQLVLLRDALIPFENWKEIPIKIDERNSSKGLRFMEQAHSEFLYKLFGKRMSHKAIVKFAQSLLSSDLTTVGYGFQYHLGTILPASLGALPATAPKYLLYWHPVWTVVDDNFDVSIPITFNYEFPDYLSAPRSNAGARQIASELDVLNQKLENVYKAQILTTGNQKSAVLKYHIQLGSNDFSVDLGQVFRGQRFMYRPATNSKSVSGAHSEKPADFKEHHAWDILETPGLITNESGNHLISSRGNYLILWALLGKLYPENVIILNSLSEEEFKAANITGKGFGAKFLIH</sequence>
<dbReference type="RefSeq" id="WP_014460622.1">
    <property type="nucleotide sequence ID" value="NC_017138.1"/>
</dbReference>
<dbReference type="EMBL" id="CP003017">
    <property type="protein sequence ID" value="AEN90339.1"/>
    <property type="molecule type" value="Genomic_DNA"/>
</dbReference>
<reference evidence="1 2" key="1">
    <citation type="journal article" date="2011" name="J. Bacteriol.">
        <title>Complete genome sequence of the industrial strain Bacillus megaterium WSH-002.</title>
        <authorList>
            <person name="Liu L."/>
            <person name="Li Y."/>
            <person name="Zhang J."/>
            <person name="Zou W."/>
            <person name="Zhou Z."/>
            <person name="Liu J."/>
            <person name="Li X."/>
            <person name="Wang L."/>
            <person name="Chen J."/>
        </authorList>
    </citation>
    <scope>NUCLEOTIDE SEQUENCE [LARGE SCALE GENOMIC DNA]</scope>
    <source>
        <strain evidence="1 2">WSH-002</strain>
    </source>
</reference>
<proteinExistence type="predicted"/>
<organism evidence="1 2">
    <name type="scientific">Priestia megaterium (strain WSH-002)</name>
    <name type="common">Bacillus megaterium</name>
    <dbReference type="NCBI Taxonomy" id="1006007"/>
    <lineage>
        <taxon>Bacteria</taxon>
        <taxon>Bacillati</taxon>
        <taxon>Bacillota</taxon>
        <taxon>Bacilli</taxon>
        <taxon>Bacillales</taxon>
        <taxon>Bacillaceae</taxon>
        <taxon>Priestia</taxon>
    </lineage>
</organism>
<accession>A0A8D4BQB6</accession>
<evidence type="ECO:0000313" key="1">
    <source>
        <dbReference type="EMBL" id="AEN90339.1"/>
    </source>
</evidence>
<dbReference type="Proteomes" id="UP000001283">
    <property type="component" value="Chromosome"/>
</dbReference>
<protein>
    <submittedName>
        <fullName evidence="1">Uncharacterized protein</fullName>
    </submittedName>
</protein>
<dbReference type="KEGG" id="bmh:BMWSH_3457"/>
<gene>
    <name evidence="1" type="ORF">BMWSH_3457</name>
</gene>